<dbReference type="EMBL" id="KJ538721">
    <property type="protein sequence ID" value="AHY84166.1"/>
    <property type="molecule type" value="Genomic_DNA"/>
</dbReference>
<accession>A0A023ZWH8</accession>
<sequence length="65" mass="7157">MLTEVDIEARIEAGRSAAESAAAHGPIEHKPFGQTSPVIYPYTYWYVYGYNQYVDEVNGAGGSEE</sequence>
<protein>
    <submittedName>
        <fullName evidence="1">Uncharacterized protein</fullName>
    </submittedName>
</protein>
<gene>
    <name evidence="1" type="primary">92</name>
    <name evidence="1" type="ORF">PBI_MOSMORIS_92</name>
</gene>
<keyword evidence="2" id="KW-1185">Reference proteome</keyword>
<name>A0A023ZWH8_9CAUD</name>
<organism evidence="1 2">
    <name type="scientific">Mycobacterium phage MosMoris</name>
    <dbReference type="NCBI Taxonomy" id="1471542"/>
    <lineage>
        <taxon>Viruses</taxon>
        <taxon>Duplodnaviria</taxon>
        <taxon>Heunggongvirae</taxon>
        <taxon>Uroviricota</taxon>
        <taxon>Caudoviricetes</taxon>
        <taxon>Marvinvirus</taxon>
        <taxon>Marvinvirus mosmoris</taxon>
    </lineage>
</organism>
<proteinExistence type="predicted"/>
<dbReference type="Proteomes" id="UP000024435">
    <property type="component" value="Segment"/>
</dbReference>
<dbReference type="GeneID" id="19487530"/>
<evidence type="ECO:0000313" key="2">
    <source>
        <dbReference type="Proteomes" id="UP000024435"/>
    </source>
</evidence>
<dbReference type="RefSeq" id="YP_009031602.1">
    <property type="nucleotide sequence ID" value="NC_024138.1"/>
</dbReference>
<dbReference type="KEGG" id="vg:19487530"/>
<reference evidence="1 2" key="1">
    <citation type="submission" date="2014-03" db="EMBL/GenBank/DDBJ databases">
        <authorList>
            <person name="Bragg J."/>
            <person name="Dehn A."/>
            <person name="Hefner M."/>
            <person name="McHugh D."/>
            <person name="Petersen P."/>
            <person name="Zeba F."/>
            <person name="Zegers G.P."/>
            <person name="Page S.T."/>
            <person name="Bradley K.W."/>
            <person name="Clarke D.Q."/>
            <person name="Lewis M.F."/>
            <person name="Barker L.P."/>
            <person name="Bailey C."/>
            <person name="Asai D.J."/>
            <person name="Garber M.L."/>
            <person name="Bowman C.A."/>
            <person name="Russell D.A."/>
            <person name="Pope W.H."/>
            <person name="Jacobs-Sera D."/>
            <person name="Hendrix R.W."/>
            <person name="Hatfull G.F."/>
        </authorList>
    </citation>
    <scope>NUCLEOTIDE SEQUENCE [LARGE SCALE GENOMIC DNA]</scope>
</reference>
<evidence type="ECO:0000313" key="1">
    <source>
        <dbReference type="EMBL" id="AHY84166.1"/>
    </source>
</evidence>